<feature type="transmembrane region" description="Helical" evidence="8">
    <location>
        <begin position="174"/>
        <end position="199"/>
    </location>
</feature>
<protein>
    <submittedName>
        <fullName evidence="10">Two pore domain potassium channel family protein</fullName>
    </submittedName>
</protein>
<evidence type="ECO:0000256" key="7">
    <source>
        <dbReference type="ARBA" id="ARBA00023303"/>
    </source>
</evidence>
<dbReference type="AlphaFoldDB" id="A0A3N0BY54"/>
<keyword evidence="4 8" id="KW-1133">Transmembrane helix</keyword>
<dbReference type="SUPFAM" id="SSF81324">
    <property type="entry name" value="Voltage-gated potassium channels"/>
    <property type="match status" value="1"/>
</dbReference>
<feature type="transmembrane region" description="Helical" evidence="8">
    <location>
        <begin position="12"/>
        <end position="31"/>
    </location>
</feature>
<evidence type="ECO:0000256" key="1">
    <source>
        <dbReference type="ARBA" id="ARBA00004141"/>
    </source>
</evidence>
<evidence type="ECO:0000313" key="11">
    <source>
        <dbReference type="Proteomes" id="UP000273807"/>
    </source>
</evidence>
<dbReference type="GO" id="GO:0008076">
    <property type="term" value="C:voltage-gated potassium channel complex"/>
    <property type="evidence" value="ECO:0007669"/>
    <property type="project" value="InterPro"/>
</dbReference>
<comment type="caution">
    <text evidence="10">The sequence shown here is derived from an EMBL/GenBank/DDBJ whole genome shotgun (WGS) entry which is preliminary data.</text>
</comment>
<dbReference type="RefSeq" id="WP_123255482.1">
    <property type="nucleotide sequence ID" value="NZ_RBED01000099.1"/>
</dbReference>
<dbReference type="PANTHER" id="PTHR11537">
    <property type="entry name" value="VOLTAGE-GATED POTASSIUM CHANNEL"/>
    <property type="match status" value="1"/>
</dbReference>
<feature type="domain" description="Potassium channel" evidence="9">
    <location>
        <begin position="123"/>
        <end position="199"/>
    </location>
</feature>
<keyword evidence="11" id="KW-1185">Reference proteome</keyword>
<dbReference type="InterPro" id="IPR028325">
    <property type="entry name" value="VG_K_chnl"/>
</dbReference>
<keyword evidence="7 10" id="KW-0407">Ion channel</keyword>
<evidence type="ECO:0000256" key="8">
    <source>
        <dbReference type="SAM" id="Phobius"/>
    </source>
</evidence>
<evidence type="ECO:0000256" key="6">
    <source>
        <dbReference type="ARBA" id="ARBA00023136"/>
    </source>
</evidence>
<dbReference type="OrthoDB" id="9799090at2"/>
<reference evidence="10 11" key="1">
    <citation type="submission" date="2018-10" db="EMBL/GenBank/DDBJ databases">
        <title>Genome sequencing of Arthrobacter oryzae TNB02.</title>
        <authorList>
            <person name="Cho Y.-J."/>
            <person name="Cho A."/>
            <person name="Kim O.-S."/>
        </authorList>
    </citation>
    <scope>NUCLEOTIDE SEQUENCE [LARGE SCALE GENOMIC DNA]</scope>
    <source>
        <strain evidence="10 11">TNB02</strain>
    </source>
</reference>
<feature type="transmembrane region" description="Helical" evidence="8">
    <location>
        <begin position="112"/>
        <end position="132"/>
    </location>
</feature>
<dbReference type="Gene3D" id="1.10.287.70">
    <property type="match status" value="1"/>
</dbReference>
<evidence type="ECO:0000256" key="2">
    <source>
        <dbReference type="ARBA" id="ARBA00022448"/>
    </source>
</evidence>
<evidence type="ECO:0000256" key="4">
    <source>
        <dbReference type="ARBA" id="ARBA00022989"/>
    </source>
</evidence>
<evidence type="ECO:0000259" key="9">
    <source>
        <dbReference type="Pfam" id="PF07885"/>
    </source>
</evidence>
<dbReference type="Pfam" id="PF07885">
    <property type="entry name" value="Ion_trans_2"/>
    <property type="match status" value="1"/>
</dbReference>
<sequence length="250" mass="27203">MTLATWSKYSEWPMLGVAVLFLAAYSAQVIASLRPAQHSALEAVIWVTWAVFAFDYAIHLWLAPRRKRWFLKNLHELALLILPVLRPLQLLRLITLMQFFHRAGGNALRGRIVAYVMASAALLIYAGALAVLDVEQNAEGSNLTTFGDALWWAMTTITTVGYGDHYPVTGLGRLVAAGLMVGGVAVIGVVTASVASWLVENVADRDTDAAGNDPALTREVARLSRQIDQLSAQLADRGQPAAHDGQENRA</sequence>
<dbReference type="Proteomes" id="UP000273807">
    <property type="component" value="Unassembled WGS sequence"/>
</dbReference>
<evidence type="ECO:0000313" key="10">
    <source>
        <dbReference type="EMBL" id="RNL54679.1"/>
    </source>
</evidence>
<evidence type="ECO:0000256" key="3">
    <source>
        <dbReference type="ARBA" id="ARBA00022692"/>
    </source>
</evidence>
<keyword evidence="5" id="KW-0406">Ion transport</keyword>
<gene>
    <name evidence="10" type="ORF">D7003_10960</name>
</gene>
<proteinExistence type="predicted"/>
<dbReference type="GO" id="GO:0005249">
    <property type="term" value="F:voltage-gated potassium channel activity"/>
    <property type="evidence" value="ECO:0007669"/>
    <property type="project" value="InterPro"/>
</dbReference>
<organism evidence="10 11">
    <name type="scientific">Arthrobacter oryzae</name>
    <dbReference type="NCBI Taxonomy" id="409290"/>
    <lineage>
        <taxon>Bacteria</taxon>
        <taxon>Bacillati</taxon>
        <taxon>Actinomycetota</taxon>
        <taxon>Actinomycetes</taxon>
        <taxon>Micrococcales</taxon>
        <taxon>Micrococcaceae</taxon>
        <taxon>Arthrobacter</taxon>
    </lineage>
</organism>
<keyword evidence="2" id="KW-0813">Transport</keyword>
<dbReference type="EMBL" id="RBED01000099">
    <property type="protein sequence ID" value="RNL54679.1"/>
    <property type="molecule type" value="Genomic_DNA"/>
</dbReference>
<accession>A0A3N0BY54</accession>
<dbReference type="PANTHER" id="PTHR11537:SF254">
    <property type="entry name" value="POTASSIUM VOLTAGE-GATED CHANNEL PROTEIN SHAB"/>
    <property type="match status" value="1"/>
</dbReference>
<dbReference type="GO" id="GO:0001508">
    <property type="term" value="P:action potential"/>
    <property type="evidence" value="ECO:0007669"/>
    <property type="project" value="TreeGrafter"/>
</dbReference>
<keyword evidence="6 8" id="KW-0472">Membrane</keyword>
<feature type="transmembrane region" description="Helical" evidence="8">
    <location>
        <begin position="43"/>
        <end position="62"/>
    </location>
</feature>
<dbReference type="Gene3D" id="1.20.5.110">
    <property type="match status" value="1"/>
</dbReference>
<name>A0A3N0BY54_9MICC</name>
<keyword evidence="3 8" id="KW-0812">Transmembrane</keyword>
<dbReference type="InterPro" id="IPR013099">
    <property type="entry name" value="K_chnl_dom"/>
</dbReference>
<evidence type="ECO:0000256" key="5">
    <source>
        <dbReference type="ARBA" id="ARBA00023065"/>
    </source>
</evidence>
<comment type="subcellular location">
    <subcellularLocation>
        <location evidence="1">Membrane</location>
        <topology evidence="1">Multi-pass membrane protein</topology>
    </subcellularLocation>
</comment>